<evidence type="ECO:0000313" key="2">
    <source>
        <dbReference type="EMBL" id="PPQ73270.1"/>
    </source>
</evidence>
<keyword evidence="3" id="KW-1185">Reference proteome</keyword>
<dbReference type="EMBL" id="NHYE01005414">
    <property type="protein sequence ID" value="PPQ73270.1"/>
    <property type="molecule type" value="Genomic_DNA"/>
</dbReference>
<sequence>MGDGKVACGWGGGGRCSDYCTGYRGREWNMNGESKPRRMDHTKSDHMNVNVNILKFRFRGGARRRIIDVDSNDGVDYNYRIEGKKPAGSRSDWTQDIMQGQAAAKRGRDEKKKGCDEFRKKRKRAKPKPKPKRERNDKKSKRDEANIGAVCRMKMLGGNTSGEAK</sequence>
<comment type="caution">
    <text evidence="2">The sequence shown here is derived from an EMBL/GenBank/DDBJ whole genome shotgun (WGS) entry which is preliminary data.</text>
</comment>
<feature type="region of interest" description="Disordered" evidence="1">
    <location>
        <begin position="81"/>
        <end position="165"/>
    </location>
</feature>
<dbReference type="AlphaFoldDB" id="A0A409W402"/>
<proteinExistence type="predicted"/>
<gene>
    <name evidence="2" type="ORF">CVT26_015228</name>
</gene>
<reference evidence="2 3" key="1">
    <citation type="journal article" date="2018" name="Evol. Lett.">
        <title>Horizontal gene cluster transfer increased hallucinogenic mushroom diversity.</title>
        <authorList>
            <person name="Reynolds H.T."/>
            <person name="Vijayakumar V."/>
            <person name="Gluck-Thaler E."/>
            <person name="Korotkin H.B."/>
            <person name="Matheny P.B."/>
            <person name="Slot J.C."/>
        </authorList>
    </citation>
    <scope>NUCLEOTIDE SEQUENCE [LARGE SCALE GENOMIC DNA]</scope>
    <source>
        <strain evidence="2 3">SRW20</strain>
    </source>
</reference>
<protein>
    <submittedName>
        <fullName evidence="2">Uncharacterized protein</fullName>
    </submittedName>
</protein>
<feature type="compositionally biased region" description="Basic and acidic residues" evidence="1">
    <location>
        <begin position="106"/>
        <end position="119"/>
    </location>
</feature>
<dbReference type="Proteomes" id="UP000284706">
    <property type="component" value="Unassembled WGS sequence"/>
</dbReference>
<organism evidence="2 3">
    <name type="scientific">Gymnopilus dilepis</name>
    <dbReference type="NCBI Taxonomy" id="231916"/>
    <lineage>
        <taxon>Eukaryota</taxon>
        <taxon>Fungi</taxon>
        <taxon>Dikarya</taxon>
        <taxon>Basidiomycota</taxon>
        <taxon>Agaricomycotina</taxon>
        <taxon>Agaricomycetes</taxon>
        <taxon>Agaricomycetidae</taxon>
        <taxon>Agaricales</taxon>
        <taxon>Agaricineae</taxon>
        <taxon>Hymenogastraceae</taxon>
        <taxon>Gymnopilus</taxon>
    </lineage>
</organism>
<accession>A0A409W402</accession>
<feature type="compositionally biased region" description="Basic and acidic residues" evidence="1">
    <location>
        <begin position="134"/>
        <end position="145"/>
    </location>
</feature>
<dbReference type="InParanoid" id="A0A409W402"/>
<evidence type="ECO:0000256" key="1">
    <source>
        <dbReference type="SAM" id="MobiDB-lite"/>
    </source>
</evidence>
<feature type="compositionally biased region" description="Basic residues" evidence="1">
    <location>
        <begin position="120"/>
        <end position="133"/>
    </location>
</feature>
<name>A0A409W402_9AGAR</name>
<evidence type="ECO:0000313" key="3">
    <source>
        <dbReference type="Proteomes" id="UP000284706"/>
    </source>
</evidence>